<keyword evidence="2" id="KW-1185">Reference proteome</keyword>
<comment type="caution">
    <text evidence="1">The sequence shown here is derived from an EMBL/GenBank/DDBJ whole genome shotgun (WGS) entry which is preliminary data.</text>
</comment>
<dbReference type="GeneID" id="36321454"/>
<reference evidence="1 2" key="1">
    <citation type="journal article" date="2015" name="Environ. Microbiol.">
        <title>Genome analyses suggest the presence of polyploidy and recent human-driven expansions in eight global populations of the honeybee pathogen Nosema ceranae.</title>
        <authorList>
            <person name="Pelin A."/>
            <person name="Selman M."/>
            <person name="Aris-Brosou S."/>
            <person name="Farinelli L."/>
            <person name="Corradi N."/>
        </authorList>
    </citation>
    <scope>NUCLEOTIDE SEQUENCE [LARGE SCALE GENOMIC DNA]</scope>
    <source>
        <strain evidence="1 2">PA08 1199</strain>
    </source>
</reference>
<dbReference type="Pfam" id="PF17014">
    <property type="entry name" value="Mad3_BUB1_I_2"/>
    <property type="match status" value="1"/>
</dbReference>
<dbReference type="VEuPathDB" id="MicrosporidiaDB:AAJ76_800095598"/>
<dbReference type="VEuPathDB" id="MicrosporidiaDB:G9O61_00g011710"/>
<organism evidence="1 2">
    <name type="scientific">Vairimorpha ceranae</name>
    <dbReference type="NCBI Taxonomy" id="40302"/>
    <lineage>
        <taxon>Eukaryota</taxon>
        <taxon>Fungi</taxon>
        <taxon>Fungi incertae sedis</taxon>
        <taxon>Microsporidia</taxon>
        <taxon>Nosematidae</taxon>
        <taxon>Vairimorpha</taxon>
    </lineage>
</organism>
<proteinExistence type="predicted"/>
<name>A0A0F9ZF24_9MICR</name>
<gene>
    <name evidence="1" type="ORF">AAJ76_800095598</name>
</gene>
<dbReference type="EMBL" id="JPQZ01000008">
    <property type="protein sequence ID" value="KKO76029.1"/>
    <property type="molecule type" value="Genomic_DNA"/>
</dbReference>
<dbReference type="VEuPathDB" id="MicrosporidiaDB:NCER_100539"/>
<evidence type="ECO:0000313" key="2">
    <source>
        <dbReference type="Proteomes" id="UP000034350"/>
    </source>
</evidence>
<accession>A0A0F9ZF24</accession>
<evidence type="ECO:0000313" key="1">
    <source>
        <dbReference type="EMBL" id="KKO76029.1"/>
    </source>
</evidence>
<dbReference type="RefSeq" id="XP_024331771.1">
    <property type="nucleotide sequence ID" value="XM_024476500.1"/>
</dbReference>
<dbReference type="Proteomes" id="UP000034350">
    <property type="component" value="Unassembled WGS sequence"/>
</dbReference>
<sequence length="433" mass="52065">MSSDFKDIKNIFNNENLAENTNLNGCEEVNLECTEKLLLEKIDIKYFRNNPDYITKWQQYFYNHDCDVKILFLMKYKKISADYHWLYLELSKFFALKGKTDISVFILEDAINNGVYDDCILKKELELYCEISPAKYKEAYRYLNPTGFLALGKIWNEIRIEYFYDTKIYSKGFSFEEFRMQFYKMKKIGSLNTQLELYKRKKEEHSKHDIVKRFKNNQKCFSNVQYSLSYINLMDCFRKKYFKKMLCDFDATLELKNLNFYKKVLKCSTSYNKAIKCDTENLLQNTENTSFNLISRRKDEFLISFEDCFEKAPDIIKLKLIYEVFTFSICNKILIIDLKDIYFTSDFLISSYNLNAQPFDRNFALLLLFKSFKCFIDESLMINFNYEVFLNDIEELLLLHDIQHKFLKFKLYIYEITLSNCLNSDFPALKFIY</sequence>
<dbReference type="OrthoDB" id="2192347at2759"/>
<protein>
    <submittedName>
        <fullName evidence="1">Uncharacterized protein</fullName>
    </submittedName>
</protein>
<dbReference type="InterPro" id="IPR031522">
    <property type="entry name" value="Mad3_Bub1_I_2"/>
</dbReference>
<dbReference type="AlphaFoldDB" id="A0A0F9ZF24"/>